<dbReference type="CDD" id="cd02440">
    <property type="entry name" value="AdoMet_MTases"/>
    <property type="match status" value="1"/>
</dbReference>
<dbReference type="InterPro" id="IPR013216">
    <property type="entry name" value="Methyltransf_11"/>
</dbReference>
<dbReference type="Proteomes" id="UP000500857">
    <property type="component" value="Chromosome"/>
</dbReference>
<sequence>MEHSQEGYKEGIDYEGTWDAYAKAWQNLHPDLKHIGDEWIGQGAGAAQSLAEYEALIEQKFIASYIKPNEKVLEIGIGGGKTSALLLKHCQELVCADISREMLDATRSRLGEDRISYVKLDGISLDPIPDASIDVCFCYDTMVHLEPRDIFNYLTQIPRKLRGDRRLCVFHHTNILSELGWKKFASEWQFNLMGKRHGSSFSVMTDNIMEQFLTRLDYQIILKDRQSVPRDCVWICQAPKTVNLPE</sequence>
<evidence type="ECO:0000259" key="1">
    <source>
        <dbReference type="Pfam" id="PF08241"/>
    </source>
</evidence>
<protein>
    <submittedName>
        <fullName evidence="2">Class I SAM-dependent methyltransferase</fullName>
    </submittedName>
</protein>
<dbReference type="SUPFAM" id="SSF53335">
    <property type="entry name" value="S-adenosyl-L-methionine-dependent methyltransferases"/>
    <property type="match status" value="1"/>
</dbReference>
<name>A0A6H1U6N0_9CYAN</name>
<evidence type="ECO:0000313" key="3">
    <source>
        <dbReference type="Proteomes" id="UP000500857"/>
    </source>
</evidence>
<dbReference type="Pfam" id="PF08241">
    <property type="entry name" value="Methyltransf_11"/>
    <property type="match status" value="1"/>
</dbReference>
<proteinExistence type="predicted"/>
<dbReference type="Gene3D" id="3.40.50.150">
    <property type="entry name" value="Vaccinia Virus protein VP39"/>
    <property type="match status" value="1"/>
</dbReference>
<dbReference type="InterPro" id="IPR029063">
    <property type="entry name" value="SAM-dependent_MTases_sf"/>
</dbReference>
<dbReference type="AlphaFoldDB" id="A0A6H1U6N0"/>
<dbReference type="GO" id="GO:0032259">
    <property type="term" value="P:methylation"/>
    <property type="evidence" value="ECO:0007669"/>
    <property type="project" value="UniProtKB-KW"/>
</dbReference>
<feature type="domain" description="Methyltransferase type 11" evidence="1">
    <location>
        <begin position="73"/>
        <end position="162"/>
    </location>
</feature>
<dbReference type="GO" id="GO:0008757">
    <property type="term" value="F:S-adenosylmethionine-dependent methyltransferase activity"/>
    <property type="evidence" value="ECO:0007669"/>
    <property type="project" value="InterPro"/>
</dbReference>
<reference evidence="2 3" key="1">
    <citation type="submission" date="2020-04" db="EMBL/GenBank/DDBJ databases">
        <authorList>
            <person name="Basu S."/>
            <person name="Maruthanayagam V."/>
            <person name="Chakraborty S."/>
            <person name="Pramanik A."/>
            <person name="Mukherjee J."/>
            <person name="Brink B."/>
        </authorList>
    </citation>
    <scope>NUCLEOTIDE SEQUENCE [LARGE SCALE GENOMIC DNA]</scope>
    <source>
        <strain evidence="2 3">AP17</strain>
    </source>
</reference>
<dbReference type="KEGG" id="oxy:HCG48_10400"/>
<gene>
    <name evidence="2" type="ORF">HCG48_10400</name>
</gene>
<evidence type="ECO:0000313" key="2">
    <source>
        <dbReference type="EMBL" id="QIZ73693.1"/>
    </source>
</evidence>
<keyword evidence="3" id="KW-1185">Reference proteome</keyword>
<keyword evidence="2" id="KW-0489">Methyltransferase</keyword>
<keyword evidence="2" id="KW-0808">Transferase</keyword>
<accession>A0A6H1U6N0</accession>
<dbReference type="EMBL" id="CP051167">
    <property type="protein sequence ID" value="QIZ73693.1"/>
    <property type="molecule type" value="Genomic_DNA"/>
</dbReference>
<organism evidence="2 3">
    <name type="scientific">Oxynema aestuarii AP17</name>
    <dbReference type="NCBI Taxonomy" id="2064643"/>
    <lineage>
        <taxon>Bacteria</taxon>
        <taxon>Bacillati</taxon>
        <taxon>Cyanobacteriota</taxon>
        <taxon>Cyanophyceae</taxon>
        <taxon>Oscillatoriophycideae</taxon>
        <taxon>Oscillatoriales</taxon>
        <taxon>Oscillatoriaceae</taxon>
        <taxon>Oxynema</taxon>
        <taxon>Oxynema aestuarii</taxon>
    </lineage>
</organism>